<feature type="region of interest" description="Disordered" evidence="1">
    <location>
        <begin position="275"/>
        <end position="374"/>
    </location>
</feature>
<feature type="compositionally biased region" description="Low complexity" evidence="1">
    <location>
        <begin position="275"/>
        <end position="286"/>
    </location>
</feature>
<feature type="region of interest" description="Disordered" evidence="1">
    <location>
        <begin position="118"/>
        <end position="155"/>
    </location>
</feature>
<dbReference type="Proteomes" id="UP000013827">
    <property type="component" value="Unassembled WGS sequence"/>
</dbReference>
<name>A0A0D3KME0_EMIH1</name>
<dbReference type="PaxDb" id="2903-EOD36925"/>
<feature type="compositionally biased region" description="Low complexity" evidence="1">
    <location>
        <begin position="1"/>
        <end position="20"/>
    </location>
</feature>
<reference evidence="3" key="1">
    <citation type="journal article" date="2013" name="Nature">
        <title>Pan genome of the phytoplankton Emiliania underpins its global distribution.</title>
        <authorList>
            <person name="Read B.A."/>
            <person name="Kegel J."/>
            <person name="Klute M.J."/>
            <person name="Kuo A."/>
            <person name="Lefebvre S.C."/>
            <person name="Maumus F."/>
            <person name="Mayer C."/>
            <person name="Miller J."/>
            <person name="Monier A."/>
            <person name="Salamov A."/>
            <person name="Young J."/>
            <person name="Aguilar M."/>
            <person name="Claverie J.M."/>
            <person name="Frickenhaus S."/>
            <person name="Gonzalez K."/>
            <person name="Herman E.K."/>
            <person name="Lin Y.C."/>
            <person name="Napier J."/>
            <person name="Ogata H."/>
            <person name="Sarno A.F."/>
            <person name="Shmutz J."/>
            <person name="Schroeder D."/>
            <person name="de Vargas C."/>
            <person name="Verret F."/>
            <person name="von Dassow P."/>
            <person name="Valentin K."/>
            <person name="Van de Peer Y."/>
            <person name="Wheeler G."/>
            <person name="Dacks J.B."/>
            <person name="Delwiche C.F."/>
            <person name="Dyhrman S.T."/>
            <person name="Glockner G."/>
            <person name="John U."/>
            <person name="Richards T."/>
            <person name="Worden A.Z."/>
            <person name="Zhang X."/>
            <person name="Grigoriev I.V."/>
            <person name="Allen A.E."/>
            <person name="Bidle K."/>
            <person name="Borodovsky M."/>
            <person name="Bowler C."/>
            <person name="Brownlee C."/>
            <person name="Cock J.M."/>
            <person name="Elias M."/>
            <person name="Gladyshev V.N."/>
            <person name="Groth M."/>
            <person name="Guda C."/>
            <person name="Hadaegh A."/>
            <person name="Iglesias-Rodriguez M.D."/>
            <person name="Jenkins J."/>
            <person name="Jones B.M."/>
            <person name="Lawson T."/>
            <person name="Leese F."/>
            <person name="Lindquist E."/>
            <person name="Lobanov A."/>
            <person name="Lomsadze A."/>
            <person name="Malik S.B."/>
            <person name="Marsh M.E."/>
            <person name="Mackinder L."/>
            <person name="Mock T."/>
            <person name="Mueller-Roeber B."/>
            <person name="Pagarete A."/>
            <person name="Parker M."/>
            <person name="Probert I."/>
            <person name="Quesneville H."/>
            <person name="Raines C."/>
            <person name="Rensing S.A."/>
            <person name="Riano-Pachon D.M."/>
            <person name="Richier S."/>
            <person name="Rokitta S."/>
            <person name="Shiraiwa Y."/>
            <person name="Soanes D.M."/>
            <person name="van der Giezen M."/>
            <person name="Wahlund T.M."/>
            <person name="Williams B."/>
            <person name="Wilson W."/>
            <person name="Wolfe G."/>
            <person name="Wurch L.L."/>
        </authorList>
    </citation>
    <scope>NUCLEOTIDE SEQUENCE</scope>
</reference>
<keyword evidence="3" id="KW-1185">Reference proteome</keyword>
<dbReference type="KEGG" id="ehx:EMIHUDRAFT_449153"/>
<dbReference type="AlphaFoldDB" id="A0A0D3KME0"/>
<sequence>MTGPAGAEAAAAGVDPAAAGSTEVDPTGSSAALAFTHSTSSWQVFSRQLYDPTDDNHDVSEPEICRILGEKTEASAQLRGDRCQRFADVSATIPRKEVYVAAFVPIAKLSSPDDRAQRLSAGSACSDDEEGGEEDETSVAATVGTDASSQMGGDDSAAGDLAHAMLCIDSLFGDAGSGHSLFGGAPDAATHQLVGAGIEDVDLANRLRLLDSWGGIMTVGAPSASQPMQAGPAHHEQHTNIPSGACKPSASISSRAGLPSVPYGMGAPQFSIGASAGSLRSSGGDSTCSGAALSGPHTRPPSAGRCSLRTSPSVAGQPAPAQHMALGGMPPLPGALPVHMGQGSQPPMLPLPLPPFQAQQQAGHLRPPGARASP</sequence>
<evidence type="ECO:0000313" key="3">
    <source>
        <dbReference type="Proteomes" id="UP000013827"/>
    </source>
</evidence>
<feature type="compositionally biased region" description="Acidic residues" evidence="1">
    <location>
        <begin position="126"/>
        <end position="137"/>
    </location>
</feature>
<feature type="region of interest" description="Disordered" evidence="1">
    <location>
        <begin position="1"/>
        <end position="29"/>
    </location>
</feature>
<evidence type="ECO:0000313" key="2">
    <source>
        <dbReference type="EnsemblProtists" id="EOD36925"/>
    </source>
</evidence>
<dbReference type="RefSeq" id="XP_005789354.1">
    <property type="nucleotide sequence ID" value="XM_005789297.1"/>
</dbReference>
<proteinExistence type="predicted"/>
<dbReference type="HOGENOM" id="CLU_740681_0_0_1"/>
<reference evidence="2" key="2">
    <citation type="submission" date="2024-10" db="UniProtKB">
        <authorList>
            <consortium name="EnsemblProtists"/>
        </authorList>
    </citation>
    <scope>IDENTIFICATION</scope>
</reference>
<feature type="region of interest" description="Disordered" evidence="1">
    <location>
        <begin position="224"/>
        <end position="253"/>
    </location>
</feature>
<evidence type="ECO:0000256" key="1">
    <source>
        <dbReference type="SAM" id="MobiDB-lite"/>
    </source>
</evidence>
<dbReference type="EnsemblProtists" id="EOD36925">
    <property type="protein sequence ID" value="EOD36925"/>
    <property type="gene ID" value="EMIHUDRAFT_449153"/>
</dbReference>
<accession>A0A0D3KME0</accession>
<dbReference type="GeneID" id="17282195"/>
<organism evidence="2 3">
    <name type="scientific">Emiliania huxleyi (strain CCMP1516)</name>
    <dbReference type="NCBI Taxonomy" id="280463"/>
    <lineage>
        <taxon>Eukaryota</taxon>
        <taxon>Haptista</taxon>
        <taxon>Haptophyta</taxon>
        <taxon>Prymnesiophyceae</taxon>
        <taxon>Isochrysidales</taxon>
        <taxon>Noelaerhabdaceae</taxon>
        <taxon>Emiliania</taxon>
    </lineage>
</organism>
<protein>
    <submittedName>
        <fullName evidence="2">Uncharacterized protein</fullName>
    </submittedName>
</protein>